<evidence type="ECO:0000313" key="1">
    <source>
        <dbReference type="EMBL" id="OOZ41262.1"/>
    </source>
</evidence>
<dbReference type="AlphaFoldDB" id="A0A1T2L880"/>
<reference evidence="1 2" key="1">
    <citation type="submission" date="2016-11" db="EMBL/GenBank/DDBJ databases">
        <title>Mixed transmission modes and dynamic genome evolution in an obligate animal-bacterial symbiosis.</title>
        <authorList>
            <person name="Russell S.L."/>
            <person name="Corbett-Detig R.B."/>
            <person name="Cavanaugh C.M."/>
        </authorList>
    </citation>
    <scope>NUCLEOTIDE SEQUENCE [LARGE SCALE GENOMIC DNA]</scope>
    <source>
        <strain evidence="1">Sveles-Q1</strain>
    </source>
</reference>
<dbReference type="EMBL" id="MPRL01000012">
    <property type="protein sequence ID" value="OOZ41262.1"/>
    <property type="molecule type" value="Genomic_DNA"/>
</dbReference>
<gene>
    <name evidence="1" type="ORF">BOW53_04595</name>
</gene>
<protein>
    <submittedName>
        <fullName evidence="1">Uncharacterized protein</fullName>
    </submittedName>
</protein>
<sequence length="77" mass="9013">MNTLRYKSVVIHKWETEMKMFHCLLCGMALVSIVGCSTEVEEGEHVWKDQTRTIEEAKQLEDAMQQNLKQRMEQVGQ</sequence>
<proteinExistence type="predicted"/>
<keyword evidence="2" id="KW-1185">Reference proteome</keyword>
<dbReference type="Proteomes" id="UP000191110">
    <property type="component" value="Unassembled WGS sequence"/>
</dbReference>
<comment type="caution">
    <text evidence="1">The sequence shown here is derived from an EMBL/GenBank/DDBJ whole genome shotgun (WGS) entry which is preliminary data.</text>
</comment>
<organism evidence="1 2">
    <name type="scientific">Solemya pervernicosa gill symbiont</name>
    <dbReference type="NCBI Taxonomy" id="642797"/>
    <lineage>
        <taxon>Bacteria</taxon>
        <taxon>Pseudomonadati</taxon>
        <taxon>Pseudomonadota</taxon>
        <taxon>Gammaproteobacteria</taxon>
        <taxon>sulfur-oxidizing symbionts</taxon>
    </lineage>
</organism>
<dbReference type="RefSeq" id="WP_078482910.1">
    <property type="nucleotide sequence ID" value="NZ_MPRL01000012.1"/>
</dbReference>
<accession>A0A1T2L880</accession>
<evidence type="ECO:0000313" key="2">
    <source>
        <dbReference type="Proteomes" id="UP000191110"/>
    </source>
</evidence>
<name>A0A1T2L880_9GAMM</name>